<dbReference type="Proteomes" id="UP000624279">
    <property type="component" value="Unassembled WGS sequence"/>
</dbReference>
<dbReference type="EMBL" id="JACOGA010000002">
    <property type="protein sequence ID" value="MBC3872338.1"/>
    <property type="molecule type" value="Genomic_DNA"/>
</dbReference>
<protein>
    <submittedName>
        <fullName evidence="2">DUF885 domain-containing protein</fullName>
    </submittedName>
</protein>
<name>A0ABR6Y6U8_9BURK</name>
<reference evidence="2 3" key="1">
    <citation type="submission" date="2020-08" db="EMBL/GenBank/DDBJ databases">
        <title>Novel species isolated from subtropical streams in China.</title>
        <authorList>
            <person name="Lu H."/>
        </authorList>
    </citation>
    <scope>NUCLEOTIDE SEQUENCE [LARGE SCALE GENOMIC DNA]</scope>
    <source>
        <strain evidence="2 3">LX15W</strain>
    </source>
</reference>
<keyword evidence="3" id="KW-1185">Reference proteome</keyword>
<organism evidence="2 3">
    <name type="scientific">Undibacterium flavidum</name>
    <dbReference type="NCBI Taxonomy" id="2762297"/>
    <lineage>
        <taxon>Bacteria</taxon>
        <taxon>Pseudomonadati</taxon>
        <taxon>Pseudomonadota</taxon>
        <taxon>Betaproteobacteria</taxon>
        <taxon>Burkholderiales</taxon>
        <taxon>Oxalobacteraceae</taxon>
        <taxon>Undibacterium</taxon>
    </lineage>
</organism>
<accession>A0ABR6Y6U8</accession>
<feature type="signal peptide" evidence="1">
    <location>
        <begin position="1"/>
        <end position="30"/>
    </location>
</feature>
<evidence type="ECO:0000256" key="1">
    <source>
        <dbReference type="SAM" id="SignalP"/>
    </source>
</evidence>
<dbReference type="InterPro" id="IPR010281">
    <property type="entry name" value="DUF885"/>
</dbReference>
<keyword evidence="1" id="KW-0732">Signal</keyword>
<evidence type="ECO:0000313" key="2">
    <source>
        <dbReference type="EMBL" id="MBC3872338.1"/>
    </source>
</evidence>
<dbReference type="Pfam" id="PF05960">
    <property type="entry name" value="DUF885"/>
    <property type="match status" value="1"/>
</dbReference>
<feature type="chain" id="PRO_5046696939" evidence="1">
    <location>
        <begin position="31"/>
        <end position="609"/>
    </location>
</feature>
<sequence length="609" mass="68491">MSFKKYLQLTTLTTALVAGSVILAPQISMAATNTEQKSQPQAKKQLDQLAELFYETRVRFDPLLFATINGDSRYDAQLGISIAPKNRQKYFADMHKMQQRMKQISRQQLGDKDQLNYDLLAYELDSALHFEHFPEHLLPLNQMDNVPSTLANFAGGDGSQPLGTVAQYYAYLARLNALPAWIDQAIKNMREGIRLGIVQPKAITLAMLPQFKALPNANAEASIFYTPIKNLPAQFSAADKQKLSKAYNMTIRAKLTPSLQRLVHFLETDYLNAGRDTSGYSALPNGAAWYQMRIKDHTTTDLTPDQIHTLGLQEVARIQQQWEALGPKLGYTGPAIDLPVWVSNQDKFKSFNTDTEILDAYRQIDAKVQSKLPELFSLLPKGKLELQLEPELSRATASDHYTPPSADGSHPGVFWPVVNDPKKYSRVGMVTLFLHEGQPGHHLHAALLKEMDLPKYRKFNTENLNSAAFTEGWALYSETLGHELGFYDNPEAYFGHLNDELMRAVRLVVDTGIHAKGWSREAAIAYMQKNLGYTEAKAKNQIERYMVLPGQALSYKIGARKILDLRARAQQALGSKFTLPKFHEIVIGDGTLPMPILETQVEKWIAKNK</sequence>
<proteinExistence type="predicted"/>
<gene>
    <name evidence="2" type="ORF">H8K55_01960</name>
</gene>
<comment type="caution">
    <text evidence="2">The sequence shown here is derived from an EMBL/GenBank/DDBJ whole genome shotgun (WGS) entry which is preliminary data.</text>
</comment>
<dbReference type="PANTHER" id="PTHR33361">
    <property type="entry name" value="GLR0591 PROTEIN"/>
    <property type="match status" value="1"/>
</dbReference>
<dbReference type="PANTHER" id="PTHR33361:SF16">
    <property type="entry name" value="DUF885 DOMAIN-CONTAINING PROTEIN"/>
    <property type="match status" value="1"/>
</dbReference>
<evidence type="ECO:0000313" key="3">
    <source>
        <dbReference type="Proteomes" id="UP000624279"/>
    </source>
</evidence>
<dbReference type="RefSeq" id="WP_186940353.1">
    <property type="nucleotide sequence ID" value="NZ_JACOGA010000002.1"/>
</dbReference>